<proteinExistence type="predicted"/>
<name>A0A392TJX5_9FABA</name>
<feature type="non-terminal residue" evidence="1">
    <location>
        <position position="1"/>
    </location>
</feature>
<evidence type="ECO:0000313" key="2">
    <source>
        <dbReference type="Proteomes" id="UP000265520"/>
    </source>
</evidence>
<dbReference type="Proteomes" id="UP000265520">
    <property type="component" value="Unassembled WGS sequence"/>
</dbReference>
<dbReference type="EMBL" id="LXQA010581083">
    <property type="protein sequence ID" value="MCI60420.1"/>
    <property type="molecule type" value="Genomic_DNA"/>
</dbReference>
<keyword evidence="2" id="KW-1185">Reference proteome</keyword>
<comment type="caution">
    <text evidence="1">The sequence shown here is derived from an EMBL/GenBank/DDBJ whole genome shotgun (WGS) entry which is preliminary data.</text>
</comment>
<protein>
    <submittedName>
        <fullName evidence="1">Uncharacterized protein</fullName>
    </submittedName>
</protein>
<sequence>PCPACLSPGEVVARFLVSPGEMVARMSPVVASRGQTYWCCVAVCRQARWWR</sequence>
<reference evidence="1 2" key="1">
    <citation type="journal article" date="2018" name="Front. Plant Sci.">
        <title>Red Clover (Trifolium pratense) and Zigzag Clover (T. medium) - A Picture of Genomic Similarities and Differences.</title>
        <authorList>
            <person name="Dluhosova J."/>
            <person name="Istvanek J."/>
            <person name="Nedelnik J."/>
            <person name="Repkova J."/>
        </authorList>
    </citation>
    <scope>NUCLEOTIDE SEQUENCE [LARGE SCALE GENOMIC DNA]</scope>
    <source>
        <strain evidence="2">cv. 10/8</strain>
        <tissue evidence="1">Leaf</tissue>
    </source>
</reference>
<organism evidence="1 2">
    <name type="scientific">Trifolium medium</name>
    <dbReference type="NCBI Taxonomy" id="97028"/>
    <lineage>
        <taxon>Eukaryota</taxon>
        <taxon>Viridiplantae</taxon>
        <taxon>Streptophyta</taxon>
        <taxon>Embryophyta</taxon>
        <taxon>Tracheophyta</taxon>
        <taxon>Spermatophyta</taxon>
        <taxon>Magnoliopsida</taxon>
        <taxon>eudicotyledons</taxon>
        <taxon>Gunneridae</taxon>
        <taxon>Pentapetalae</taxon>
        <taxon>rosids</taxon>
        <taxon>fabids</taxon>
        <taxon>Fabales</taxon>
        <taxon>Fabaceae</taxon>
        <taxon>Papilionoideae</taxon>
        <taxon>50 kb inversion clade</taxon>
        <taxon>NPAAA clade</taxon>
        <taxon>Hologalegina</taxon>
        <taxon>IRL clade</taxon>
        <taxon>Trifolieae</taxon>
        <taxon>Trifolium</taxon>
    </lineage>
</organism>
<accession>A0A392TJX5</accession>
<dbReference type="AlphaFoldDB" id="A0A392TJX5"/>
<evidence type="ECO:0000313" key="1">
    <source>
        <dbReference type="EMBL" id="MCI60420.1"/>
    </source>
</evidence>